<dbReference type="InterPro" id="IPR011701">
    <property type="entry name" value="MFS"/>
</dbReference>
<dbReference type="InterPro" id="IPR036259">
    <property type="entry name" value="MFS_trans_sf"/>
</dbReference>
<dbReference type="AlphaFoldDB" id="A0A1H8TB47"/>
<accession>A0A1H8TB47</accession>
<organism evidence="3 4">
    <name type="scientific">Halogranum amylolyticum</name>
    <dbReference type="NCBI Taxonomy" id="660520"/>
    <lineage>
        <taxon>Archaea</taxon>
        <taxon>Methanobacteriati</taxon>
        <taxon>Methanobacteriota</taxon>
        <taxon>Stenosarchaea group</taxon>
        <taxon>Halobacteria</taxon>
        <taxon>Halobacteriales</taxon>
        <taxon>Haloferacaceae</taxon>
    </lineage>
</organism>
<dbReference type="EMBL" id="FODV01000006">
    <property type="protein sequence ID" value="SEO88101.1"/>
    <property type="molecule type" value="Genomic_DNA"/>
</dbReference>
<evidence type="ECO:0000313" key="4">
    <source>
        <dbReference type="Proteomes" id="UP000199126"/>
    </source>
</evidence>
<feature type="transmembrane region" description="Helical" evidence="1">
    <location>
        <begin position="167"/>
        <end position="184"/>
    </location>
</feature>
<feature type="transmembrane region" description="Helical" evidence="1">
    <location>
        <begin position="239"/>
        <end position="262"/>
    </location>
</feature>
<sequence>MSFPGVSLFGTTLFAFTPIFALITAILAVATGLAWLSLSPDETRIHGFPFSDLAVNRRIVSLTSFRAQYAVAVTLVRTWIPIYAGVTAANGGLAYGALAVSLTIIAEKFCNMLLQPHTGRISDRHGRALFIFFGGGLYGLVALAVPFSPAIGTALGLPSTLPVLGPLSPAFVPLVTLSGLLGVADSFREPASMALFADEGTDDGGVASSFGIRELVWRPGSVAAPLLGGYLMAEVGMAWVFYVGGASAITGVVTFFGVLSYFHGPTALTEW</sequence>
<gene>
    <name evidence="3" type="ORF">SAMN04487948_106142</name>
</gene>
<keyword evidence="1" id="KW-1133">Transmembrane helix</keyword>
<keyword evidence="4" id="KW-1185">Reference proteome</keyword>
<feature type="domain" description="Major facilitator superfamily (MFS) profile" evidence="2">
    <location>
        <begin position="27"/>
        <end position="271"/>
    </location>
</feature>
<name>A0A1H8TB47_9EURY</name>
<dbReference type="SUPFAM" id="SSF103473">
    <property type="entry name" value="MFS general substrate transporter"/>
    <property type="match status" value="1"/>
</dbReference>
<dbReference type="InterPro" id="IPR020846">
    <property type="entry name" value="MFS_dom"/>
</dbReference>
<dbReference type="GO" id="GO:0022857">
    <property type="term" value="F:transmembrane transporter activity"/>
    <property type="evidence" value="ECO:0007669"/>
    <property type="project" value="InterPro"/>
</dbReference>
<feature type="transmembrane region" description="Helical" evidence="1">
    <location>
        <begin position="126"/>
        <end position="147"/>
    </location>
</feature>
<keyword evidence="1" id="KW-0472">Membrane</keyword>
<feature type="transmembrane region" description="Helical" evidence="1">
    <location>
        <begin position="12"/>
        <end position="38"/>
    </location>
</feature>
<dbReference type="Gene3D" id="1.20.1250.20">
    <property type="entry name" value="MFS general substrate transporter like domains"/>
    <property type="match status" value="1"/>
</dbReference>
<keyword evidence="1" id="KW-0812">Transmembrane</keyword>
<dbReference type="Proteomes" id="UP000199126">
    <property type="component" value="Unassembled WGS sequence"/>
</dbReference>
<protein>
    <submittedName>
        <fullName evidence="3">Major Facilitator Superfamily protein</fullName>
    </submittedName>
</protein>
<evidence type="ECO:0000256" key="1">
    <source>
        <dbReference type="SAM" id="Phobius"/>
    </source>
</evidence>
<dbReference type="Pfam" id="PF07690">
    <property type="entry name" value="MFS_1"/>
    <property type="match status" value="1"/>
</dbReference>
<proteinExistence type="predicted"/>
<reference evidence="4" key="1">
    <citation type="submission" date="2016-10" db="EMBL/GenBank/DDBJ databases">
        <authorList>
            <person name="Varghese N."/>
            <person name="Submissions S."/>
        </authorList>
    </citation>
    <scope>NUCLEOTIDE SEQUENCE [LARGE SCALE GENOMIC DNA]</scope>
    <source>
        <strain evidence="4">CGMCC 1.10121</strain>
    </source>
</reference>
<dbReference type="PROSITE" id="PS50850">
    <property type="entry name" value="MFS"/>
    <property type="match status" value="1"/>
</dbReference>
<evidence type="ECO:0000313" key="3">
    <source>
        <dbReference type="EMBL" id="SEO88101.1"/>
    </source>
</evidence>
<evidence type="ECO:0000259" key="2">
    <source>
        <dbReference type="PROSITE" id="PS50850"/>
    </source>
</evidence>